<dbReference type="SUPFAM" id="SSF51735">
    <property type="entry name" value="NAD(P)-binding Rossmann-fold domains"/>
    <property type="match status" value="1"/>
</dbReference>
<proteinExistence type="inferred from homology"/>
<accession>A0A0R2U6I0</accession>
<dbReference type="PANTHER" id="PTHR43761">
    <property type="entry name" value="D-ISOMER SPECIFIC 2-HYDROXYACID DEHYDROGENASE FAMILY PROTEIN (AFU_ORTHOLOGUE AFUA_1G13630)"/>
    <property type="match status" value="1"/>
</dbReference>
<comment type="similarity">
    <text evidence="1 4">Belongs to the D-isomer specific 2-hydroxyacid dehydrogenase family.</text>
</comment>
<feature type="domain" description="D-isomer specific 2-hydroxyacid dehydrogenase catalytic" evidence="5">
    <location>
        <begin position="27"/>
        <end position="320"/>
    </location>
</feature>
<name>A0A0R2U6I0_9GAMM</name>
<dbReference type="InterPro" id="IPR036291">
    <property type="entry name" value="NAD(P)-bd_dom_sf"/>
</dbReference>
<dbReference type="PANTHER" id="PTHR43761:SF1">
    <property type="entry name" value="D-ISOMER SPECIFIC 2-HYDROXYACID DEHYDROGENASE CATALYTIC DOMAIN-CONTAINING PROTEIN-RELATED"/>
    <property type="match status" value="1"/>
</dbReference>
<dbReference type="InterPro" id="IPR050418">
    <property type="entry name" value="D-iso_2-hydroxyacid_DH_PdxB"/>
</dbReference>
<evidence type="ECO:0000313" key="8">
    <source>
        <dbReference type="Proteomes" id="UP000051213"/>
    </source>
</evidence>
<dbReference type="EC" id="1.1.1.29" evidence="7"/>
<evidence type="ECO:0000256" key="2">
    <source>
        <dbReference type="ARBA" id="ARBA00023002"/>
    </source>
</evidence>
<dbReference type="Pfam" id="PF02826">
    <property type="entry name" value="2-Hacid_dh_C"/>
    <property type="match status" value="1"/>
</dbReference>
<dbReference type="GO" id="GO:0051287">
    <property type="term" value="F:NAD binding"/>
    <property type="evidence" value="ECO:0007669"/>
    <property type="project" value="InterPro"/>
</dbReference>
<dbReference type="Pfam" id="PF00389">
    <property type="entry name" value="2-Hacid_dh"/>
    <property type="match status" value="1"/>
</dbReference>
<dbReference type="InterPro" id="IPR029753">
    <property type="entry name" value="D-isomer_DH_CS"/>
</dbReference>
<dbReference type="InterPro" id="IPR006139">
    <property type="entry name" value="D-isomer_2_OHA_DH_cat_dom"/>
</dbReference>
<reference evidence="7 8" key="1">
    <citation type="submission" date="2015-10" db="EMBL/GenBank/DDBJ databases">
        <title>Metagenome-Assembled Genomes uncover a global brackish microbiome.</title>
        <authorList>
            <person name="Hugerth L.W."/>
            <person name="Larsson J."/>
            <person name="Alneberg J."/>
            <person name="Lindh M.V."/>
            <person name="Legrand C."/>
            <person name="Pinhassi J."/>
            <person name="Andersson A.F."/>
        </authorList>
    </citation>
    <scope>NUCLEOTIDE SEQUENCE [LARGE SCALE GENOMIC DNA]</scope>
    <source>
        <strain evidence="7">BACL26 MAG-121220-bin70</strain>
    </source>
</reference>
<dbReference type="AlphaFoldDB" id="A0A0R2U6I0"/>
<evidence type="ECO:0000256" key="1">
    <source>
        <dbReference type="ARBA" id="ARBA00005854"/>
    </source>
</evidence>
<keyword evidence="2 4" id="KW-0560">Oxidoreductase</keyword>
<dbReference type="PROSITE" id="PS00671">
    <property type="entry name" value="D_2_HYDROXYACID_DH_3"/>
    <property type="match status" value="1"/>
</dbReference>
<dbReference type="CDD" id="cd12162">
    <property type="entry name" value="2-Hacid_dh_4"/>
    <property type="match status" value="1"/>
</dbReference>
<evidence type="ECO:0000256" key="3">
    <source>
        <dbReference type="ARBA" id="ARBA00023027"/>
    </source>
</evidence>
<comment type="caution">
    <text evidence="7">The sequence shown here is derived from an EMBL/GenBank/DDBJ whole genome shotgun (WGS) entry which is preliminary data.</text>
</comment>
<dbReference type="GO" id="GO:0008465">
    <property type="term" value="F:hydroxypyruvate reductase (NADH) activity"/>
    <property type="evidence" value="ECO:0007669"/>
    <property type="project" value="UniProtKB-EC"/>
</dbReference>
<dbReference type="Proteomes" id="UP000051213">
    <property type="component" value="Unassembled WGS sequence"/>
</dbReference>
<keyword evidence="3" id="KW-0520">NAD</keyword>
<dbReference type="InterPro" id="IPR006140">
    <property type="entry name" value="D-isomer_DH_NAD-bd"/>
</dbReference>
<evidence type="ECO:0000259" key="6">
    <source>
        <dbReference type="Pfam" id="PF02826"/>
    </source>
</evidence>
<evidence type="ECO:0000259" key="5">
    <source>
        <dbReference type="Pfam" id="PF00389"/>
    </source>
</evidence>
<dbReference type="EMBL" id="LICA01000103">
    <property type="protein sequence ID" value="KRO95164.1"/>
    <property type="molecule type" value="Genomic_DNA"/>
</dbReference>
<dbReference type="SUPFAM" id="SSF52283">
    <property type="entry name" value="Formate/glycerate dehydrogenase catalytic domain-like"/>
    <property type="match status" value="1"/>
</dbReference>
<sequence length="321" mass="34220">MKGVILDFDSIGPTDLDLTSLHQLPIQWTIYPDCKASQVADRIAHADIVLTNKTAIRASEMVEAKNLKLIALFATGTDIIDLAGASAKNIVVSNAIGYGTASVVQHVWSLILALTTNLNEHSKAATDGRWRNSRFFCLLDSPVQELDGKVLGIVGAGELGLGVAKIAEAFGMKVFFASLPGRAHSHSNQVSRMPFNELLKTVDILSLHCPLTAATTKLIGADELGSMKGSALLINTARGGLIDEKALKDALTHGVIAGAAVDVLSVEPPSEGNVLIDSFIPNLIVTPHVAWIARESRQRLVNQVAGNVKGFLEGQPRNQVR</sequence>
<feature type="domain" description="D-isomer specific 2-hydroxyacid dehydrogenase NAD-binding" evidence="6">
    <location>
        <begin position="109"/>
        <end position="290"/>
    </location>
</feature>
<evidence type="ECO:0000313" key="7">
    <source>
        <dbReference type="EMBL" id="KRO95164.1"/>
    </source>
</evidence>
<gene>
    <name evidence="7" type="ORF">ABS24_03875</name>
</gene>
<evidence type="ECO:0000256" key="4">
    <source>
        <dbReference type="RuleBase" id="RU003719"/>
    </source>
</evidence>
<dbReference type="Gene3D" id="3.40.50.720">
    <property type="entry name" value="NAD(P)-binding Rossmann-like Domain"/>
    <property type="match status" value="2"/>
</dbReference>
<protein>
    <submittedName>
        <fullName evidence="7">Glycerate dehydrogenase</fullName>
        <ecNumber evidence="7">1.1.1.29</ecNumber>
    </submittedName>
</protein>
<organism evidence="7 8">
    <name type="scientific">SAR92 bacterium BACL26 MAG-121220-bin70</name>
    <dbReference type="NCBI Taxonomy" id="1655626"/>
    <lineage>
        <taxon>Bacteria</taxon>
        <taxon>Pseudomonadati</taxon>
        <taxon>Pseudomonadota</taxon>
        <taxon>Gammaproteobacteria</taxon>
        <taxon>Cellvibrionales</taxon>
        <taxon>Porticoccaceae</taxon>
        <taxon>SAR92 clade</taxon>
    </lineage>
</organism>